<evidence type="ECO:0000256" key="6">
    <source>
        <dbReference type="SAM" id="MobiDB-lite"/>
    </source>
</evidence>
<feature type="domain" description="Histidine kinase" evidence="7">
    <location>
        <begin position="1"/>
        <end position="123"/>
    </location>
</feature>
<comment type="catalytic activity">
    <reaction evidence="1">
        <text>ATP + protein L-histidine = ADP + protein N-phospho-L-histidine.</text>
        <dbReference type="EC" id="2.7.13.3"/>
    </reaction>
</comment>
<evidence type="ECO:0000256" key="1">
    <source>
        <dbReference type="ARBA" id="ARBA00000085"/>
    </source>
</evidence>
<evidence type="ECO:0000256" key="2">
    <source>
        <dbReference type="ARBA" id="ARBA00012438"/>
    </source>
</evidence>
<evidence type="ECO:0000259" key="7">
    <source>
        <dbReference type="PROSITE" id="PS50109"/>
    </source>
</evidence>
<feature type="compositionally biased region" description="Polar residues" evidence="6">
    <location>
        <begin position="116"/>
        <end position="127"/>
    </location>
</feature>
<evidence type="ECO:0000313" key="8">
    <source>
        <dbReference type="EMBL" id="MFK4269835.1"/>
    </source>
</evidence>
<gene>
    <name evidence="8" type="ORF">ACI2L5_33610</name>
</gene>
<dbReference type="RefSeq" id="WP_404747802.1">
    <property type="nucleotide sequence ID" value="NZ_JBFAEV010000006.1"/>
</dbReference>
<proteinExistence type="predicted"/>
<dbReference type="PANTHER" id="PTHR43711">
    <property type="entry name" value="TWO-COMPONENT HISTIDINE KINASE"/>
    <property type="match status" value="1"/>
</dbReference>
<dbReference type="SMART" id="SM00387">
    <property type="entry name" value="HATPase_c"/>
    <property type="match status" value="1"/>
</dbReference>
<dbReference type="Pfam" id="PF02518">
    <property type="entry name" value="HATPase_c"/>
    <property type="match status" value="1"/>
</dbReference>
<organism evidence="8 9">
    <name type="scientific">Streptomyces milbemycinicus</name>
    <dbReference type="NCBI Taxonomy" id="476552"/>
    <lineage>
        <taxon>Bacteria</taxon>
        <taxon>Bacillati</taxon>
        <taxon>Actinomycetota</taxon>
        <taxon>Actinomycetes</taxon>
        <taxon>Kitasatosporales</taxon>
        <taxon>Streptomycetaceae</taxon>
        <taxon>Streptomyces</taxon>
    </lineage>
</organism>
<name>A0ABW8LXT1_9ACTN</name>
<feature type="region of interest" description="Disordered" evidence="6">
    <location>
        <begin position="116"/>
        <end position="138"/>
    </location>
</feature>
<keyword evidence="3" id="KW-0808">Transferase</keyword>
<dbReference type="InterPro" id="IPR003594">
    <property type="entry name" value="HATPase_dom"/>
</dbReference>
<evidence type="ECO:0000256" key="5">
    <source>
        <dbReference type="ARBA" id="ARBA00023012"/>
    </source>
</evidence>
<dbReference type="InterPro" id="IPR005467">
    <property type="entry name" value="His_kinase_dom"/>
</dbReference>
<dbReference type="InterPro" id="IPR036890">
    <property type="entry name" value="HATPase_C_sf"/>
</dbReference>
<keyword evidence="4 8" id="KW-0418">Kinase</keyword>
<sequence length="138" mass="14606">MTDNEAILVMADPVRARQMVGNLVSNAIRHTPAGGSVTLSARADPETVVIDVADTGTGISADELPHVFDRFWRAEKSRDRQSGGSGLGLAIVRRLTEAHRGTVTAVSAPNVGSTFTLRLPRHSSSTEPGPRDLGPDLP</sequence>
<dbReference type="InterPro" id="IPR004358">
    <property type="entry name" value="Sig_transdc_His_kin-like_C"/>
</dbReference>
<dbReference type="InterPro" id="IPR050736">
    <property type="entry name" value="Sensor_HK_Regulatory"/>
</dbReference>
<comment type="caution">
    <text evidence="8">The sequence shown here is derived from an EMBL/GenBank/DDBJ whole genome shotgun (WGS) entry which is preliminary data.</text>
</comment>
<keyword evidence="5" id="KW-0902">Two-component regulatory system</keyword>
<dbReference type="PROSITE" id="PS50109">
    <property type="entry name" value="HIS_KIN"/>
    <property type="match status" value="1"/>
</dbReference>
<dbReference type="Gene3D" id="3.30.565.10">
    <property type="entry name" value="Histidine kinase-like ATPase, C-terminal domain"/>
    <property type="match status" value="1"/>
</dbReference>
<dbReference type="SUPFAM" id="SSF55874">
    <property type="entry name" value="ATPase domain of HSP90 chaperone/DNA topoisomerase II/histidine kinase"/>
    <property type="match status" value="1"/>
</dbReference>
<dbReference type="EC" id="2.7.13.3" evidence="2"/>
<evidence type="ECO:0000256" key="3">
    <source>
        <dbReference type="ARBA" id="ARBA00022679"/>
    </source>
</evidence>
<dbReference type="PRINTS" id="PR00344">
    <property type="entry name" value="BCTRLSENSOR"/>
</dbReference>
<reference evidence="8 9" key="1">
    <citation type="submission" date="2024-11" db="EMBL/GenBank/DDBJ databases">
        <title>The Natural Products Discovery Center: Release of the First 8490 Sequenced Strains for Exploring Actinobacteria Biosynthetic Diversity.</title>
        <authorList>
            <person name="Kalkreuter E."/>
            <person name="Kautsar S.A."/>
            <person name="Yang D."/>
            <person name="Bader C.D."/>
            <person name="Teijaro C.N."/>
            <person name="Fluegel L."/>
            <person name="Davis C.M."/>
            <person name="Simpson J.R."/>
            <person name="Lauterbach L."/>
            <person name="Steele A.D."/>
            <person name="Gui C."/>
            <person name="Meng S."/>
            <person name="Li G."/>
            <person name="Viehrig K."/>
            <person name="Ye F."/>
            <person name="Su P."/>
            <person name="Kiefer A.F."/>
            <person name="Nichols A."/>
            <person name="Cepeda A.J."/>
            <person name="Yan W."/>
            <person name="Fan B."/>
            <person name="Jiang Y."/>
            <person name="Adhikari A."/>
            <person name="Zheng C.-J."/>
            <person name="Schuster L."/>
            <person name="Cowan T.M."/>
            <person name="Smanski M.J."/>
            <person name="Chevrette M.G."/>
            <person name="De Carvalho L.P.S."/>
            <person name="Shen B."/>
        </authorList>
    </citation>
    <scope>NUCLEOTIDE SEQUENCE [LARGE SCALE GENOMIC DNA]</scope>
    <source>
        <strain evidence="8 9">NPDC020863</strain>
    </source>
</reference>
<evidence type="ECO:0000256" key="4">
    <source>
        <dbReference type="ARBA" id="ARBA00022777"/>
    </source>
</evidence>
<dbReference type="PANTHER" id="PTHR43711:SF1">
    <property type="entry name" value="HISTIDINE KINASE 1"/>
    <property type="match status" value="1"/>
</dbReference>
<dbReference type="GO" id="GO:0016301">
    <property type="term" value="F:kinase activity"/>
    <property type="evidence" value="ECO:0007669"/>
    <property type="project" value="UniProtKB-KW"/>
</dbReference>
<dbReference type="Proteomes" id="UP001620295">
    <property type="component" value="Unassembled WGS sequence"/>
</dbReference>
<dbReference type="EMBL" id="JBJDQH010000012">
    <property type="protein sequence ID" value="MFK4269835.1"/>
    <property type="molecule type" value="Genomic_DNA"/>
</dbReference>
<keyword evidence="9" id="KW-1185">Reference proteome</keyword>
<evidence type="ECO:0000313" key="9">
    <source>
        <dbReference type="Proteomes" id="UP001620295"/>
    </source>
</evidence>
<accession>A0ABW8LXT1</accession>
<protein>
    <recommendedName>
        <fullName evidence="2">histidine kinase</fullName>
        <ecNumber evidence="2">2.7.13.3</ecNumber>
    </recommendedName>
</protein>
<feature type="compositionally biased region" description="Basic and acidic residues" evidence="6">
    <location>
        <begin position="129"/>
        <end position="138"/>
    </location>
</feature>